<name>A0A1B9GP51_9TREE</name>
<keyword evidence="2" id="KW-0472">Membrane</keyword>
<reference evidence="3 4" key="1">
    <citation type="submission" date="2013-07" db="EMBL/GenBank/DDBJ databases">
        <title>The Genome Sequence of Cryptococcus heveanensis BCC8398.</title>
        <authorList>
            <consortium name="The Broad Institute Genome Sequencing Platform"/>
            <person name="Cuomo C."/>
            <person name="Litvintseva A."/>
            <person name="Chen Y."/>
            <person name="Heitman J."/>
            <person name="Sun S."/>
            <person name="Springer D."/>
            <person name="Dromer F."/>
            <person name="Young S.K."/>
            <person name="Zeng Q."/>
            <person name="Gargeya S."/>
            <person name="Fitzgerald M."/>
            <person name="Abouelleil A."/>
            <person name="Alvarado L."/>
            <person name="Berlin A.M."/>
            <person name="Chapman S.B."/>
            <person name="Dewar J."/>
            <person name="Goldberg J."/>
            <person name="Griggs A."/>
            <person name="Gujja S."/>
            <person name="Hansen M."/>
            <person name="Howarth C."/>
            <person name="Imamovic A."/>
            <person name="Larimer J."/>
            <person name="McCowan C."/>
            <person name="Murphy C."/>
            <person name="Pearson M."/>
            <person name="Priest M."/>
            <person name="Roberts A."/>
            <person name="Saif S."/>
            <person name="Shea T."/>
            <person name="Sykes S."/>
            <person name="Wortman J."/>
            <person name="Nusbaum C."/>
            <person name="Birren B."/>
        </authorList>
    </citation>
    <scope>NUCLEOTIDE SEQUENCE [LARGE SCALE GENOMIC DNA]</scope>
    <source>
        <strain evidence="3 4">BCC8398</strain>
    </source>
</reference>
<gene>
    <name evidence="3" type="ORF">I316_05433</name>
</gene>
<reference evidence="4" key="2">
    <citation type="submission" date="2013-12" db="EMBL/GenBank/DDBJ databases">
        <title>Evolution of pathogenesis and genome organization in the Tremellales.</title>
        <authorList>
            <person name="Cuomo C."/>
            <person name="Litvintseva A."/>
            <person name="Heitman J."/>
            <person name="Chen Y."/>
            <person name="Sun S."/>
            <person name="Springer D."/>
            <person name="Dromer F."/>
            <person name="Young S."/>
            <person name="Zeng Q."/>
            <person name="Chapman S."/>
            <person name="Gujja S."/>
            <person name="Saif S."/>
            <person name="Birren B."/>
        </authorList>
    </citation>
    <scope>NUCLEOTIDE SEQUENCE [LARGE SCALE GENOMIC DNA]</scope>
    <source>
        <strain evidence="4">BCC8398</strain>
    </source>
</reference>
<sequence>MSLSIPLTQTISPHSSAPVSRSTSTTNLIPLMDAKIGSAASVPAATRTGPPLANSWRTAESHERAGSLQQRNVERVTAGSSSSSEPNTLADNIGEKQEAEKDVKQEKEEEEDESSPIPVRSVWPPWKRRDGWSGWMSDTVTADALVLSLILQAFSTGILDATTYLDFNTFASNQTGNTILLTVAVVRVSGRQLLLTGISLGSFLGAAFVFAQIGHFCGVRRRIWLLTNVWFQLFCLMLAAIFLSPHGPALTRLNQKHDWAIISLFAIMSGAQVAAARQASIQEIPTAPMTSSYVDLVGDKYIFAGFGNEKGRARNRRLAYIMAMIVGSFIGGIMHKYAGSWVVVVVAMSFKLAVIVLISIAPADPPKKKKSKQEAAEEGKNKESERVARSN</sequence>
<evidence type="ECO:0000313" key="3">
    <source>
        <dbReference type="EMBL" id="OCF32797.1"/>
    </source>
</evidence>
<keyword evidence="4" id="KW-1185">Reference proteome</keyword>
<keyword evidence="2" id="KW-0812">Transmembrane</keyword>
<feature type="region of interest" description="Disordered" evidence="1">
    <location>
        <begin position="364"/>
        <end position="391"/>
    </location>
</feature>
<organism evidence="3 4">
    <name type="scientific">Kwoniella heveanensis BCC8398</name>
    <dbReference type="NCBI Taxonomy" id="1296120"/>
    <lineage>
        <taxon>Eukaryota</taxon>
        <taxon>Fungi</taxon>
        <taxon>Dikarya</taxon>
        <taxon>Basidiomycota</taxon>
        <taxon>Agaricomycotina</taxon>
        <taxon>Tremellomycetes</taxon>
        <taxon>Tremellales</taxon>
        <taxon>Cryptococcaceae</taxon>
        <taxon>Kwoniella</taxon>
    </lineage>
</organism>
<dbReference type="EMBL" id="KV700128">
    <property type="protein sequence ID" value="OCF32797.1"/>
    <property type="molecule type" value="Genomic_DNA"/>
</dbReference>
<feature type="compositionally biased region" description="Polar residues" evidence="1">
    <location>
        <begin position="78"/>
        <end position="90"/>
    </location>
</feature>
<feature type="transmembrane region" description="Helical" evidence="2">
    <location>
        <begin position="259"/>
        <end position="276"/>
    </location>
</feature>
<dbReference type="Pfam" id="PF06912">
    <property type="entry name" value="DUF1275"/>
    <property type="match status" value="1"/>
</dbReference>
<feature type="compositionally biased region" description="Basic and acidic residues" evidence="1">
    <location>
        <begin position="93"/>
        <end position="107"/>
    </location>
</feature>
<feature type="region of interest" description="Disordered" evidence="1">
    <location>
        <begin position="40"/>
        <end position="119"/>
    </location>
</feature>
<dbReference type="STRING" id="1296120.A0A1B9GP51"/>
<dbReference type="OrthoDB" id="5288586at2759"/>
<dbReference type="AlphaFoldDB" id="A0A1B9GP51"/>
<feature type="transmembrane region" description="Helical" evidence="2">
    <location>
        <begin position="341"/>
        <end position="363"/>
    </location>
</feature>
<protein>
    <recommendedName>
        <fullName evidence="5">DUF1275 domain-containing protein</fullName>
    </recommendedName>
</protein>
<feature type="compositionally biased region" description="Basic and acidic residues" evidence="1">
    <location>
        <begin position="372"/>
        <end position="391"/>
    </location>
</feature>
<feature type="transmembrane region" description="Helical" evidence="2">
    <location>
        <begin position="193"/>
        <end position="211"/>
    </location>
</feature>
<feature type="transmembrane region" description="Helical" evidence="2">
    <location>
        <begin position="318"/>
        <end position="335"/>
    </location>
</feature>
<feature type="region of interest" description="Disordered" evidence="1">
    <location>
        <begin position="1"/>
        <end position="23"/>
    </location>
</feature>
<evidence type="ECO:0000256" key="2">
    <source>
        <dbReference type="SAM" id="Phobius"/>
    </source>
</evidence>
<dbReference type="Proteomes" id="UP000092666">
    <property type="component" value="Unassembled WGS sequence"/>
</dbReference>
<dbReference type="PANTHER" id="PTHR37488:SF2">
    <property type="entry name" value="DUF1275 DOMAIN-CONTAINING PROTEIN"/>
    <property type="match status" value="1"/>
</dbReference>
<accession>A0A1B9GP51</accession>
<keyword evidence="2" id="KW-1133">Transmembrane helix</keyword>
<evidence type="ECO:0000313" key="4">
    <source>
        <dbReference type="Proteomes" id="UP000092666"/>
    </source>
</evidence>
<proteinExistence type="predicted"/>
<dbReference type="PANTHER" id="PTHR37488">
    <property type="entry name" value="DUF1275 DOMAIN-CONTAINING PROTEIN"/>
    <property type="match status" value="1"/>
</dbReference>
<feature type="transmembrane region" description="Helical" evidence="2">
    <location>
        <begin position="223"/>
        <end position="244"/>
    </location>
</feature>
<evidence type="ECO:0000256" key="1">
    <source>
        <dbReference type="SAM" id="MobiDB-lite"/>
    </source>
</evidence>
<dbReference type="InterPro" id="IPR010699">
    <property type="entry name" value="DUF1275"/>
</dbReference>
<evidence type="ECO:0008006" key="5">
    <source>
        <dbReference type="Google" id="ProtNLM"/>
    </source>
</evidence>